<dbReference type="PROSITE" id="PS50943">
    <property type="entry name" value="HTH_CROC1"/>
    <property type="match status" value="1"/>
</dbReference>
<accession>A0A4Q7NPC2</accession>
<dbReference type="Pfam" id="PF13464">
    <property type="entry name" value="RodZ_C"/>
    <property type="match status" value="1"/>
</dbReference>
<dbReference type="OrthoDB" id="5243487at2"/>
<evidence type="ECO:0000313" key="4">
    <source>
        <dbReference type="EMBL" id="RZS86932.1"/>
    </source>
</evidence>
<dbReference type="PANTHER" id="PTHR34475:SF1">
    <property type="entry name" value="CYTOSKELETON PROTEIN RODZ"/>
    <property type="match status" value="1"/>
</dbReference>
<proteinExistence type="predicted"/>
<protein>
    <submittedName>
        <fullName evidence="4">Uncharacterized protein DUF4115</fullName>
    </submittedName>
</protein>
<dbReference type="Pfam" id="PF13413">
    <property type="entry name" value="HTH_25"/>
    <property type="match status" value="1"/>
</dbReference>
<dbReference type="Gene3D" id="1.10.260.40">
    <property type="entry name" value="lambda repressor-like DNA-binding domains"/>
    <property type="match status" value="1"/>
</dbReference>
<evidence type="ECO:0000256" key="1">
    <source>
        <dbReference type="SAM" id="MobiDB-lite"/>
    </source>
</evidence>
<feature type="domain" description="HTH cro/C1-type" evidence="3">
    <location>
        <begin position="7"/>
        <end position="38"/>
    </location>
</feature>
<reference evidence="4 5" key="1">
    <citation type="submission" date="2019-02" db="EMBL/GenBank/DDBJ databases">
        <title>Genomic Encyclopedia of Type Strains, Phase IV (KMG-IV): sequencing the most valuable type-strain genomes for metagenomic binning, comparative biology and taxonomic classification.</title>
        <authorList>
            <person name="Goeker M."/>
        </authorList>
    </citation>
    <scope>NUCLEOTIDE SEQUENCE [LARGE SCALE GENOMIC DNA]</scope>
    <source>
        <strain evidence="4 5">DSM 45622</strain>
    </source>
</reference>
<evidence type="ECO:0000256" key="2">
    <source>
        <dbReference type="SAM" id="Phobius"/>
    </source>
</evidence>
<comment type="caution">
    <text evidence="4">The sequence shown here is derived from an EMBL/GenBank/DDBJ whole genome shotgun (WGS) entry which is preliminary data.</text>
</comment>
<dbReference type="Proteomes" id="UP000293638">
    <property type="component" value="Unassembled WGS sequence"/>
</dbReference>
<dbReference type="InterPro" id="IPR050400">
    <property type="entry name" value="Bact_Cytoskel_RodZ"/>
</dbReference>
<dbReference type="InterPro" id="IPR010982">
    <property type="entry name" value="Lambda_DNA-bd_dom_sf"/>
</dbReference>
<dbReference type="InterPro" id="IPR025194">
    <property type="entry name" value="RodZ-like_C"/>
</dbReference>
<keyword evidence="2" id="KW-0812">Transmembrane</keyword>
<keyword evidence="2" id="KW-1133">Transmembrane helix</keyword>
<organism evidence="4 5">
    <name type="scientific">Motilibacter rhizosphaerae</name>
    <dbReference type="NCBI Taxonomy" id="598652"/>
    <lineage>
        <taxon>Bacteria</taxon>
        <taxon>Bacillati</taxon>
        <taxon>Actinomycetota</taxon>
        <taxon>Actinomycetes</taxon>
        <taxon>Motilibacterales</taxon>
        <taxon>Motilibacteraceae</taxon>
        <taxon>Motilibacter</taxon>
    </lineage>
</organism>
<dbReference type="CDD" id="cd00093">
    <property type="entry name" value="HTH_XRE"/>
    <property type="match status" value="1"/>
</dbReference>
<dbReference type="EMBL" id="SGXD01000003">
    <property type="protein sequence ID" value="RZS86932.1"/>
    <property type="molecule type" value="Genomic_DNA"/>
</dbReference>
<evidence type="ECO:0000259" key="3">
    <source>
        <dbReference type="PROSITE" id="PS50943"/>
    </source>
</evidence>
<keyword evidence="5" id="KW-1185">Reference proteome</keyword>
<dbReference type="RefSeq" id="WP_130493139.1">
    <property type="nucleotide sequence ID" value="NZ_SGXD01000003.1"/>
</dbReference>
<name>A0A4Q7NPC2_9ACTN</name>
<dbReference type="PANTHER" id="PTHR34475">
    <property type="match status" value="1"/>
</dbReference>
<keyword evidence="2" id="KW-0472">Membrane</keyword>
<dbReference type="SMART" id="SM00530">
    <property type="entry name" value="HTH_XRE"/>
    <property type="match status" value="1"/>
</dbReference>
<dbReference type="SUPFAM" id="SSF47413">
    <property type="entry name" value="lambda repressor-like DNA-binding domains"/>
    <property type="match status" value="1"/>
</dbReference>
<dbReference type="AlphaFoldDB" id="A0A4Q7NPC2"/>
<feature type="transmembrane region" description="Helical" evidence="2">
    <location>
        <begin position="103"/>
        <end position="123"/>
    </location>
</feature>
<evidence type="ECO:0000313" key="5">
    <source>
        <dbReference type="Proteomes" id="UP000293638"/>
    </source>
</evidence>
<sequence>MTVGSDLAAARQAAGLSLEEVADKSRIRRSVLAAVERDDFSLCGGDAYARGHLRTLARIVGTDGDALVASYDREVARPEPALLPSEKIDLVGGLDRRRWSLNWSAVLAASLVVVLVYTVGVVLRGGSGGGSPAAAPLTSTPAVATSSASSAPRPSARRTATPAPVAQAPRSGVSVIVAASGGASWLRATTAAGATLFEGMVAKGGSKQFTDRKGVRLVIGNAGAVALTVNGKQVGAPGAKGQVANVSFGPQDPA</sequence>
<dbReference type="GO" id="GO:0003677">
    <property type="term" value="F:DNA binding"/>
    <property type="evidence" value="ECO:0007669"/>
    <property type="project" value="InterPro"/>
</dbReference>
<gene>
    <name evidence="4" type="ORF">EV189_2350</name>
</gene>
<feature type="region of interest" description="Disordered" evidence="1">
    <location>
        <begin position="144"/>
        <end position="166"/>
    </location>
</feature>
<dbReference type="InterPro" id="IPR001387">
    <property type="entry name" value="Cro/C1-type_HTH"/>
</dbReference>